<evidence type="ECO:0000313" key="8">
    <source>
        <dbReference type="Proteomes" id="UP000236268"/>
    </source>
</evidence>
<keyword evidence="2" id="KW-0456">Lyase</keyword>
<proteinExistence type="inferred from homology"/>
<dbReference type="EMBL" id="CP007794">
    <property type="protein sequence ID" value="AIB14648.1"/>
    <property type="molecule type" value="Genomic_DNA"/>
</dbReference>
<dbReference type="RefSeq" id="WP_040134925.1">
    <property type="nucleotide sequence ID" value="NZ_CP007794.1"/>
</dbReference>
<protein>
    <submittedName>
        <fullName evidence="6">Altronate dehydratase</fullName>
    </submittedName>
    <submittedName>
        <fullName evidence="4">Altronate hydrolase</fullName>
    </submittedName>
    <submittedName>
        <fullName evidence="5">UxaA family hydrolase</fullName>
    </submittedName>
</protein>
<dbReference type="EMBL" id="JBJLSN010000078">
    <property type="protein sequence ID" value="MFL7905396.1"/>
    <property type="molecule type" value="Genomic_DNA"/>
</dbReference>
<dbReference type="GO" id="GO:0016829">
    <property type="term" value="F:lyase activity"/>
    <property type="evidence" value="ECO:0007669"/>
    <property type="project" value="UniProtKB-KW"/>
</dbReference>
<evidence type="ECO:0000313" key="6">
    <source>
        <dbReference type="EMBL" id="PNQ99271.1"/>
    </source>
</evidence>
<dbReference type="Proteomes" id="UP000027186">
    <property type="component" value="Plasmid AbAZ39_p1"/>
</dbReference>
<keyword evidence="4" id="KW-0378">Hydrolase</keyword>
<dbReference type="AlphaFoldDB" id="A0A060DU01"/>
<dbReference type="Pfam" id="PF04295">
    <property type="entry name" value="GD_AH_second"/>
    <property type="match status" value="1"/>
</dbReference>
<geneLocation type="plasmid" evidence="4 7">
    <name>AbAZ39_p1</name>
</geneLocation>
<dbReference type="InterPro" id="IPR013974">
    <property type="entry name" value="SAF"/>
</dbReference>
<dbReference type="Gene3D" id="2.30.130.110">
    <property type="match status" value="1"/>
</dbReference>
<dbReference type="Pfam" id="PF20629">
    <property type="entry name" value="GD_AH_C"/>
    <property type="match status" value="1"/>
</dbReference>
<dbReference type="PANTHER" id="PTHR30536">
    <property type="entry name" value="ALTRONATE/GALACTARATE DEHYDRATASE"/>
    <property type="match status" value="1"/>
</dbReference>
<evidence type="ECO:0000313" key="5">
    <source>
        <dbReference type="EMBL" id="MFL7905396.1"/>
    </source>
</evidence>
<dbReference type="CDD" id="cd11613">
    <property type="entry name" value="SAF_AH_GD"/>
    <property type="match status" value="1"/>
</dbReference>
<dbReference type="Proteomes" id="UP000236268">
    <property type="component" value="Unassembled WGS sequence"/>
</dbReference>
<sequence length="495" mass="52812">MSKYLKIHSSDTVAVALEPLAQGTAIDGLGVVLLDEVPQGHKFAVTPHQPGDRVIKYGSVIGLAKEAIPVGRHIHTHNIGTALGGVQDYAYAGPANDAAPAKREAPTIQAFVRANGEIGVRNDLWIIPLVGCVNGLAKNAAKRFEKMGLLPEGSRVMVLEHPYGCSQLGGDLDNTRNILRDFAIHPNAGGVLVMGLGCENNTRALFTQGFEHPDPRRLRYLTTQEVSDELEASLEAMTELAAVMREDKREPVGADRLRIGLKCGGSDGFSGITANPLLGALSDWLCGIGGATVLTEVPEMFGAEHLLMERAESREVFEGVVTLINDFKQYFLDHNQPIYENPSPGNKAGGISTLEEKSLGCTQKAGLSPVRDVIRYAERIRKPGLTLLEAPGNDGVAVTALAAAGCHIVLFTTGRGTPLGGVVPTMKIATNTAMAEKKRHWIDFNAGPIAEATATVDSLLPSFIDSILAVANGKEARNEENDVHDLVIFKSGVTL</sequence>
<dbReference type="GO" id="GO:0019698">
    <property type="term" value="P:D-galacturonate catabolic process"/>
    <property type="evidence" value="ECO:0007669"/>
    <property type="project" value="TreeGrafter"/>
</dbReference>
<geneLocation type="plasmid" evidence="6">
    <name>p5unnamed</name>
</geneLocation>
<evidence type="ECO:0000313" key="9">
    <source>
        <dbReference type="Proteomes" id="UP001628281"/>
    </source>
</evidence>
<reference evidence="4 7" key="1">
    <citation type="journal article" date="2014" name="Genome Announc.">
        <title>Complete Genome Sequence of the Model Rhizosphere Strain Azospirillum brasilense Az39, Successfully Applied in Agriculture.</title>
        <authorList>
            <person name="Rivera D."/>
            <person name="Revale S."/>
            <person name="Molina R."/>
            <person name="Gualpa J."/>
            <person name="Puente M."/>
            <person name="Maroniche G."/>
            <person name="Paris G."/>
            <person name="Baker D."/>
            <person name="Clavijo B."/>
            <person name="McLay K."/>
            <person name="Spaepen S."/>
            <person name="Perticari A."/>
            <person name="Vazquez M."/>
            <person name="Wisniewski-Dye F."/>
            <person name="Watkins C."/>
            <person name="Martinez-Abarca F."/>
            <person name="Vanderleyden J."/>
            <person name="Cassan F."/>
        </authorList>
    </citation>
    <scope>NUCLEOTIDE SEQUENCE [LARGE SCALE GENOMIC DNA]</scope>
    <source>
        <strain evidence="4 7">Az39</strain>
        <plasmid evidence="4">AbAZ39_p1</plasmid>
    </source>
</reference>
<reference evidence="6 8" key="2">
    <citation type="submission" date="2018-01" db="EMBL/GenBank/DDBJ databases">
        <title>Whole genome sequence of Azospirillum brasilense REC3 isolated from strawberry roots.</title>
        <authorList>
            <person name="Fontana C.A."/>
            <person name="Salazar S.M."/>
            <person name="Bassi D."/>
            <person name="Puglisi E."/>
            <person name="Lovaisa N.C."/>
            <person name="Toffoli L.M."/>
            <person name="Pedraza R."/>
            <person name="Cocconcelli P.S."/>
        </authorList>
    </citation>
    <scope>NUCLEOTIDE SEQUENCE [LARGE SCALE GENOMIC DNA]</scope>
    <source>
        <strain evidence="6 8">REC3</strain>
        <plasmid evidence="6">p5unnamed</plasmid>
    </source>
</reference>
<organism evidence="4 7">
    <name type="scientific">Azospirillum argentinense</name>
    <dbReference type="NCBI Taxonomy" id="2970906"/>
    <lineage>
        <taxon>Bacteria</taxon>
        <taxon>Pseudomonadati</taxon>
        <taxon>Pseudomonadota</taxon>
        <taxon>Alphaproteobacteria</taxon>
        <taxon>Rhodospirillales</taxon>
        <taxon>Azospirillaceae</taxon>
        <taxon>Azospirillum</taxon>
    </lineage>
</organism>
<comment type="similarity">
    <text evidence="1">Belongs to the UxaA family.</text>
</comment>
<dbReference type="Proteomes" id="UP001628281">
    <property type="component" value="Unassembled WGS sequence"/>
</dbReference>
<feature type="domain" description="SAF" evidence="3">
    <location>
        <begin position="11"/>
        <end position="80"/>
    </location>
</feature>
<reference evidence="5 9" key="3">
    <citation type="submission" date="2024-11" db="EMBL/GenBank/DDBJ databases">
        <title>Draft genome sequences of two bacteria associated to sugarcane roots in Colombia.</title>
        <authorList>
            <person name="Pardo-Diaz S."/>
            <person name="Masmela-Mendoza J."/>
            <person name="Delgadillo-Duran P."/>
            <person name="Bautista E.J."/>
            <person name="Rojas-Tapias D.F."/>
        </authorList>
    </citation>
    <scope>NUCLEOTIDE SEQUENCE [LARGE SCALE GENOMIC DNA]</scope>
    <source>
        <strain evidence="5 9">Ap18</strain>
    </source>
</reference>
<dbReference type="InterPro" id="IPR044144">
    <property type="entry name" value="SAF_UxaA/GarD"/>
</dbReference>
<evidence type="ECO:0000313" key="4">
    <source>
        <dbReference type="EMBL" id="AIB14648.1"/>
    </source>
</evidence>
<evidence type="ECO:0000313" key="7">
    <source>
        <dbReference type="Proteomes" id="UP000027186"/>
    </source>
</evidence>
<dbReference type="GO" id="GO:0016787">
    <property type="term" value="F:hydrolase activity"/>
    <property type="evidence" value="ECO:0007669"/>
    <property type="project" value="UniProtKB-KW"/>
</dbReference>
<dbReference type="EMBL" id="POWG01000007">
    <property type="protein sequence ID" value="PNQ99271.1"/>
    <property type="molecule type" value="Genomic_DNA"/>
</dbReference>
<accession>A0A2K1G3B1</accession>
<evidence type="ECO:0000256" key="1">
    <source>
        <dbReference type="ARBA" id="ARBA00010986"/>
    </source>
</evidence>
<dbReference type="SMART" id="SM00858">
    <property type="entry name" value="SAF"/>
    <property type="match status" value="1"/>
</dbReference>
<dbReference type="Pfam" id="PF08666">
    <property type="entry name" value="SAF"/>
    <property type="match status" value="1"/>
</dbReference>
<dbReference type="InterPro" id="IPR052172">
    <property type="entry name" value="UxaA_altronate/galactarate_dh"/>
</dbReference>
<evidence type="ECO:0000259" key="3">
    <source>
        <dbReference type="SMART" id="SM00858"/>
    </source>
</evidence>
<evidence type="ECO:0000256" key="2">
    <source>
        <dbReference type="ARBA" id="ARBA00023239"/>
    </source>
</evidence>
<name>A0A060DU01_9PROT</name>
<dbReference type="OrthoDB" id="9804574at2"/>
<dbReference type="PANTHER" id="PTHR30536:SF5">
    <property type="entry name" value="ALTRONATE DEHYDRATASE"/>
    <property type="match status" value="1"/>
</dbReference>
<keyword evidence="4" id="KW-0614">Plasmid</keyword>
<dbReference type="InterPro" id="IPR048332">
    <property type="entry name" value="GD_AH_C"/>
</dbReference>
<gene>
    <name evidence="4" type="ORF">ABAZ39_22370</name>
    <name evidence="5" type="ORF">ACJ41P_30010</name>
    <name evidence="6" type="ORF">C1S70_08820</name>
</gene>
<keyword evidence="9" id="KW-1185">Reference proteome</keyword>
<accession>A0A060DU01</accession>
<dbReference type="KEGG" id="abq:ABAZ39_22370"/>
<dbReference type="InterPro" id="IPR007392">
    <property type="entry name" value="GD_AH_second"/>
</dbReference>